<dbReference type="AlphaFoldDB" id="A0A021VPM6"/>
<name>A0A021VPM6_9CELL</name>
<evidence type="ECO:0000313" key="2">
    <source>
        <dbReference type="Proteomes" id="UP000019753"/>
    </source>
</evidence>
<evidence type="ECO:0000313" key="1">
    <source>
        <dbReference type="EMBL" id="EYR63134.1"/>
    </source>
</evidence>
<gene>
    <name evidence="1" type="ORF">N866_02710</name>
</gene>
<dbReference type="EMBL" id="AXCW01000123">
    <property type="protein sequence ID" value="EYR63134.1"/>
    <property type="molecule type" value="Genomic_DNA"/>
</dbReference>
<organism evidence="1 2">
    <name type="scientific">Actinotalea ferrariae CF5-4</name>
    <dbReference type="NCBI Taxonomy" id="948458"/>
    <lineage>
        <taxon>Bacteria</taxon>
        <taxon>Bacillati</taxon>
        <taxon>Actinomycetota</taxon>
        <taxon>Actinomycetes</taxon>
        <taxon>Micrococcales</taxon>
        <taxon>Cellulomonadaceae</taxon>
        <taxon>Actinotalea</taxon>
    </lineage>
</organism>
<sequence length="386" mass="39994">MSSTVQLATLSDIAELARVRRPVVSVWRSRFARGDRPFPAAVDRRGGREVFSLDDVVTWLEGTGHGNNPSVRQDAAVAAALDVLDPAEQATVTHGLVALLALKSQLGIALGGLDAADLLDLADDVDPDDRCLYREIAALGADVVLWAGHADALASAAFTPAHAVTTLVARHRRLGLTAVSDHALAPAATALLGQLTAELVPTDPAAPLVAPYGEADLLLALATHRAEPGTVALPTPAGPEARHARRVLLAGGWEITEAVVDDGAVQPPPGAAVLVSLPSATRPQMTDADVVAALLQTEADLPPDGRALVVGPASALCGGLPGRLQADRATVLRSGRVRGIVRLPAGLWPSRVRQKMGLWLLGPGAADVRDPDHRTALADLSPDPPV</sequence>
<proteinExistence type="predicted"/>
<dbReference type="Proteomes" id="UP000019753">
    <property type="component" value="Unassembled WGS sequence"/>
</dbReference>
<comment type="caution">
    <text evidence="1">The sequence shown here is derived from an EMBL/GenBank/DDBJ whole genome shotgun (WGS) entry which is preliminary data.</text>
</comment>
<keyword evidence="2" id="KW-1185">Reference proteome</keyword>
<feature type="non-terminal residue" evidence="1">
    <location>
        <position position="386"/>
    </location>
</feature>
<reference evidence="1 2" key="1">
    <citation type="submission" date="2014-01" db="EMBL/GenBank/DDBJ databases">
        <title>Actinotalea ferrariae CF5-4.</title>
        <authorList>
            <person name="Chen F."/>
            <person name="Li Y."/>
            <person name="Wang G."/>
        </authorList>
    </citation>
    <scope>NUCLEOTIDE SEQUENCE [LARGE SCALE GENOMIC DNA]</scope>
    <source>
        <strain evidence="1 2">CF5-4</strain>
    </source>
</reference>
<accession>A0A021VPM6</accession>
<protein>
    <submittedName>
        <fullName evidence="1">Uncharacterized protein</fullName>
    </submittedName>
</protein>